<name>A0A8S5SWE8_9CAUD</name>
<keyword evidence="1" id="KW-1133">Transmembrane helix</keyword>
<protein>
    <submittedName>
        <fullName evidence="2">Uncharacterized protein</fullName>
    </submittedName>
</protein>
<evidence type="ECO:0000313" key="2">
    <source>
        <dbReference type="EMBL" id="DAF54866.1"/>
    </source>
</evidence>
<reference evidence="2" key="1">
    <citation type="journal article" date="2021" name="Proc. Natl. Acad. Sci. U.S.A.">
        <title>A Catalog of Tens of Thousands of Viruses from Human Metagenomes Reveals Hidden Associations with Chronic Diseases.</title>
        <authorList>
            <person name="Tisza M.J."/>
            <person name="Buck C.B."/>
        </authorList>
    </citation>
    <scope>NUCLEOTIDE SEQUENCE</scope>
    <source>
        <strain evidence="2">CtqPo10</strain>
    </source>
</reference>
<sequence>MSINPITNWSVLENNLAQYLCILTNISVSCFGSSITSNFTFIYFYLNLILLLLFCL</sequence>
<feature type="transmembrane region" description="Helical" evidence="1">
    <location>
        <begin position="35"/>
        <end position="55"/>
    </location>
</feature>
<keyword evidence="1" id="KW-0472">Membrane</keyword>
<evidence type="ECO:0000256" key="1">
    <source>
        <dbReference type="SAM" id="Phobius"/>
    </source>
</evidence>
<keyword evidence="1" id="KW-0812">Transmembrane</keyword>
<organism evidence="2">
    <name type="scientific">Siphoviridae sp. ctqPo10</name>
    <dbReference type="NCBI Taxonomy" id="2827948"/>
    <lineage>
        <taxon>Viruses</taxon>
        <taxon>Duplodnaviria</taxon>
        <taxon>Heunggongvirae</taxon>
        <taxon>Uroviricota</taxon>
        <taxon>Caudoviricetes</taxon>
    </lineage>
</organism>
<accession>A0A8S5SWE8</accession>
<dbReference type="EMBL" id="BK032682">
    <property type="protein sequence ID" value="DAF54866.1"/>
    <property type="molecule type" value="Genomic_DNA"/>
</dbReference>
<proteinExistence type="predicted"/>